<evidence type="ECO:0000256" key="6">
    <source>
        <dbReference type="SAM" id="MobiDB-lite"/>
    </source>
</evidence>
<dbReference type="InterPro" id="IPR036915">
    <property type="entry name" value="Cyclin-like_sf"/>
</dbReference>
<feature type="region of interest" description="Disordered" evidence="6">
    <location>
        <begin position="601"/>
        <end position="620"/>
    </location>
</feature>
<organism evidence="9 10">
    <name type="scientific">Saitoella complicata (strain BCRC 22490 / CBS 7301 / JCM 7358 / NBRC 10748 / NRRL Y-17804)</name>
    <dbReference type="NCBI Taxonomy" id="698492"/>
    <lineage>
        <taxon>Eukaryota</taxon>
        <taxon>Fungi</taxon>
        <taxon>Dikarya</taxon>
        <taxon>Ascomycota</taxon>
        <taxon>Taphrinomycotina</taxon>
        <taxon>Taphrinomycotina incertae sedis</taxon>
        <taxon>Saitoella</taxon>
    </lineage>
</organism>
<gene>
    <name evidence="9" type="ORF">G7K_5430-t1</name>
</gene>
<name>A0A0E9NN69_SAICN</name>
<feature type="compositionally biased region" description="Low complexity" evidence="6">
    <location>
        <begin position="1"/>
        <end position="14"/>
    </location>
</feature>
<dbReference type="InterPro" id="IPR004367">
    <property type="entry name" value="Cyclin_C-dom"/>
</dbReference>
<dbReference type="Proteomes" id="UP000033140">
    <property type="component" value="Unassembled WGS sequence"/>
</dbReference>
<evidence type="ECO:0000313" key="10">
    <source>
        <dbReference type="Proteomes" id="UP000033140"/>
    </source>
</evidence>
<dbReference type="STRING" id="698492.A0A0E9NN69"/>
<comment type="similarity">
    <text evidence="1 5">Belongs to the cyclin family.</text>
</comment>
<comment type="caution">
    <text evidence="9">The sequence shown here is derived from an EMBL/GenBank/DDBJ whole genome shotgun (WGS) entry which is preliminary data.</text>
</comment>
<dbReference type="AlphaFoldDB" id="A0A0E9NN69"/>
<dbReference type="Gene3D" id="1.10.472.10">
    <property type="entry name" value="Cyclin-like"/>
    <property type="match status" value="2"/>
</dbReference>
<feature type="region of interest" description="Disordered" evidence="6">
    <location>
        <begin position="691"/>
        <end position="738"/>
    </location>
</feature>
<feature type="compositionally biased region" description="Acidic residues" evidence="6">
    <location>
        <begin position="691"/>
        <end position="707"/>
    </location>
</feature>
<dbReference type="EMBL" id="BACD03000044">
    <property type="protein sequence ID" value="GAO51327.1"/>
    <property type="molecule type" value="Genomic_DNA"/>
</dbReference>
<dbReference type="PROSITE" id="PS00292">
    <property type="entry name" value="CYCLINS"/>
    <property type="match status" value="1"/>
</dbReference>
<dbReference type="CDD" id="cd20537">
    <property type="entry name" value="CYCLIN_CCNO-like_rpt2"/>
    <property type="match status" value="1"/>
</dbReference>
<evidence type="ECO:0000256" key="5">
    <source>
        <dbReference type="RuleBase" id="RU000383"/>
    </source>
</evidence>
<dbReference type="CDD" id="cd20559">
    <property type="entry name" value="CYCLIN_ScCLN_like"/>
    <property type="match status" value="1"/>
</dbReference>
<feature type="region of interest" description="Disordered" evidence="6">
    <location>
        <begin position="1"/>
        <end position="29"/>
    </location>
</feature>
<evidence type="ECO:0000256" key="2">
    <source>
        <dbReference type="ARBA" id="ARBA00022618"/>
    </source>
</evidence>
<reference evidence="9 10" key="3">
    <citation type="journal article" date="2015" name="Genome Announc.">
        <title>Draft Genome Sequence of the Archiascomycetous Yeast Saitoella complicata.</title>
        <authorList>
            <person name="Yamauchi K."/>
            <person name="Kondo S."/>
            <person name="Hamamoto M."/>
            <person name="Takahashi Y."/>
            <person name="Ogura Y."/>
            <person name="Hayashi T."/>
            <person name="Nishida H."/>
        </authorList>
    </citation>
    <scope>NUCLEOTIDE SEQUENCE [LARGE SCALE GENOMIC DNA]</scope>
    <source>
        <strain evidence="9 10">NRRL Y-17804</strain>
    </source>
</reference>
<evidence type="ECO:0000259" key="7">
    <source>
        <dbReference type="SMART" id="SM00385"/>
    </source>
</evidence>
<keyword evidence="10" id="KW-1185">Reference proteome</keyword>
<dbReference type="GO" id="GO:0016538">
    <property type="term" value="F:cyclin-dependent protein serine/threonine kinase regulator activity"/>
    <property type="evidence" value="ECO:0007669"/>
    <property type="project" value="UniProtKB-ARBA"/>
</dbReference>
<sequence>MDQRFPSTSSSKNKTPPPKNSLPRDTDNALQSDPRLKGSLFVAACPTSRNLLPSGPTILPSSFQLFFVQFSPKLDVAASELDVCLLLRGNEADVMLDRSSPHFSCLRSFAFAFIQSSWLRVFISPPSSGSESTIGALSSGLIRETVCRIVHPSHTADQPSIEAANARRLNLQSEQNPRGIHPQCSDPVRPATIILVRRRLTTISDVSNCIGIGISFISLPKVISIVSWVVSFPRTVQHGCQEYRVFGAHYTNYSSVFFVINTLLPTSSSLLQRSVTMPVNHRQSTIPNAFPALKRTQSSRVHKKGHRRNKTSLSTMAHATEVLAEELRRQKQSKLHEMERAMNATFEDEYRCEVEDWMFHMEGLTTPSVEMMDMQPDLQWYMRPHLIDFLIEIHHQLRLSPATLHLAINLIDRYTSRRVVYRKHYQLVGVAALWIAAKYEDSKEKVPTVRELRAMCCGAYEEDMFLQMEVHVLNTCEWSIGHPTADSFLQLLLSDKTVVQRDDSVKTVHLARYLNEIALFTREFLKFQPSVIANAALLLSRHILGQRRPPATPQGPLRDCIALFADSLDHGFPCLLQKYSSPALGGVALILKDYLLAAAAPRTSSSPSPVTPPRSKARPTMVRLPAHQNGKDMTPPSTPGEEVEVLHMQFEAHVLENQVQQVGLPTPPVEVDQESINSGMSSEACKMETVFEDEEDDEKWYEEEEDVPGVGDMEQLVDGKEEDGEKRGTEQQKTLDYV</sequence>
<reference evidence="9 10" key="2">
    <citation type="journal article" date="2014" name="J. Gen. Appl. Microbiol.">
        <title>The early diverging ascomycetous budding yeast Saitoella complicata has three histone deacetylases belonging to the Clr6, Hos2, and Rpd3 lineages.</title>
        <authorList>
            <person name="Nishida H."/>
            <person name="Matsumoto T."/>
            <person name="Kondo S."/>
            <person name="Hamamoto M."/>
            <person name="Yoshikawa H."/>
        </authorList>
    </citation>
    <scope>NUCLEOTIDE SEQUENCE [LARGE SCALE GENOMIC DNA]</scope>
    <source>
        <strain evidence="9 10">NRRL Y-17804</strain>
    </source>
</reference>
<keyword evidence="2" id="KW-0132">Cell division</keyword>
<dbReference type="InterPro" id="IPR048258">
    <property type="entry name" value="Cyclins_cyclin-box"/>
</dbReference>
<dbReference type="Pfam" id="PF02984">
    <property type="entry name" value="Cyclin_C"/>
    <property type="match status" value="1"/>
</dbReference>
<protein>
    <submittedName>
        <fullName evidence="9">Uncharacterized protein</fullName>
    </submittedName>
</protein>
<feature type="domain" description="Cyclin C-terminal" evidence="8">
    <location>
        <begin position="483"/>
        <end position="593"/>
    </location>
</feature>
<dbReference type="SUPFAM" id="SSF47954">
    <property type="entry name" value="Cyclin-like"/>
    <property type="match status" value="2"/>
</dbReference>
<dbReference type="GO" id="GO:0051301">
    <property type="term" value="P:cell division"/>
    <property type="evidence" value="ECO:0007669"/>
    <property type="project" value="UniProtKB-KW"/>
</dbReference>
<proteinExistence type="inferred from homology"/>
<dbReference type="InterPro" id="IPR006671">
    <property type="entry name" value="Cyclin_N"/>
</dbReference>
<dbReference type="FunFam" id="1.10.472.10:FF:000010">
    <property type="entry name" value="G1/S-specific cyclin Cln1"/>
    <property type="match status" value="1"/>
</dbReference>
<dbReference type="InterPro" id="IPR013763">
    <property type="entry name" value="Cyclin-like_dom"/>
</dbReference>
<evidence type="ECO:0000256" key="1">
    <source>
        <dbReference type="ARBA" id="ARBA00008742"/>
    </source>
</evidence>
<accession>A0A0E9NN69</accession>
<evidence type="ECO:0000256" key="4">
    <source>
        <dbReference type="ARBA" id="ARBA00023306"/>
    </source>
</evidence>
<reference evidence="9 10" key="1">
    <citation type="journal article" date="2011" name="J. Gen. Appl. Microbiol.">
        <title>Draft genome sequencing of the enigmatic yeast Saitoella complicata.</title>
        <authorList>
            <person name="Nishida H."/>
            <person name="Hamamoto M."/>
            <person name="Sugiyama J."/>
        </authorList>
    </citation>
    <scope>NUCLEOTIDE SEQUENCE [LARGE SCALE GENOMIC DNA]</scope>
    <source>
        <strain evidence="9 10">NRRL Y-17804</strain>
    </source>
</reference>
<dbReference type="GO" id="GO:0044843">
    <property type="term" value="P:cell cycle G1/S phase transition"/>
    <property type="evidence" value="ECO:0007669"/>
    <property type="project" value="UniProtKB-ARBA"/>
</dbReference>
<dbReference type="PANTHER" id="PTHR10177">
    <property type="entry name" value="CYCLINS"/>
    <property type="match status" value="1"/>
</dbReference>
<dbReference type="SMART" id="SM00385">
    <property type="entry name" value="CYCLIN"/>
    <property type="match status" value="2"/>
</dbReference>
<keyword evidence="4" id="KW-0131">Cell cycle</keyword>
<feature type="compositionally biased region" description="Basic and acidic residues" evidence="6">
    <location>
        <begin position="717"/>
        <end position="730"/>
    </location>
</feature>
<feature type="domain" description="Cyclin-like" evidence="7">
    <location>
        <begin position="388"/>
        <end position="474"/>
    </location>
</feature>
<dbReference type="Pfam" id="PF00134">
    <property type="entry name" value="Cyclin_N"/>
    <property type="match status" value="1"/>
</dbReference>
<keyword evidence="3 5" id="KW-0195">Cyclin</keyword>
<feature type="domain" description="Cyclin-like" evidence="7">
    <location>
        <begin position="487"/>
        <end position="580"/>
    </location>
</feature>
<evidence type="ECO:0000313" key="9">
    <source>
        <dbReference type="EMBL" id="GAO51327.1"/>
    </source>
</evidence>
<dbReference type="SMART" id="SM01332">
    <property type="entry name" value="Cyclin_C"/>
    <property type="match status" value="1"/>
</dbReference>
<dbReference type="GO" id="GO:0051726">
    <property type="term" value="P:regulation of cell cycle"/>
    <property type="evidence" value="ECO:0007669"/>
    <property type="project" value="UniProtKB-ARBA"/>
</dbReference>
<evidence type="ECO:0000259" key="8">
    <source>
        <dbReference type="SMART" id="SM01332"/>
    </source>
</evidence>
<dbReference type="InterPro" id="IPR039361">
    <property type="entry name" value="Cyclin"/>
</dbReference>
<evidence type="ECO:0000256" key="3">
    <source>
        <dbReference type="ARBA" id="ARBA00023127"/>
    </source>
</evidence>